<keyword evidence="2" id="KW-1185">Reference proteome</keyword>
<dbReference type="AlphaFoldDB" id="A0A392VDL3"/>
<feature type="non-terminal residue" evidence="1">
    <location>
        <position position="1"/>
    </location>
</feature>
<evidence type="ECO:0000313" key="2">
    <source>
        <dbReference type="Proteomes" id="UP000265520"/>
    </source>
</evidence>
<name>A0A392VDL3_9FABA</name>
<dbReference type="Proteomes" id="UP000265520">
    <property type="component" value="Unassembled WGS sequence"/>
</dbReference>
<protein>
    <submittedName>
        <fullName evidence="1">Uncharacterized protein</fullName>
    </submittedName>
</protein>
<sequence>VPPDDVFAAEAIVDIWNWITSNYNTASV</sequence>
<dbReference type="EMBL" id="LXQA011141525">
    <property type="protein sequence ID" value="MCI86468.1"/>
    <property type="molecule type" value="Genomic_DNA"/>
</dbReference>
<organism evidence="1 2">
    <name type="scientific">Trifolium medium</name>
    <dbReference type="NCBI Taxonomy" id="97028"/>
    <lineage>
        <taxon>Eukaryota</taxon>
        <taxon>Viridiplantae</taxon>
        <taxon>Streptophyta</taxon>
        <taxon>Embryophyta</taxon>
        <taxon>Tracheophyta</taxon>
        <taxon>Spermatophyta</taxon>
        <taxon>Magnoliopsida</taxon>
        <taxon>eudicotyledons</taxon>
        <taxon>Gunneridae</taxon>
        <taxon>Pentapetalae</taxon>
        <taxon>rosids</taxon>
        <taxon>fabids</taxon>
        <taxon>Fabales</taxon>
        <taxon>Fabaceae</taxon>
        <taxon>Papilionoideae</taxon>
        <taxon>50 kb inversion clade</taxon>
        <taxon>NPAAA clade</taxon>
        <taxon>Hologalegina</taxon>
        <taxon>IRL clade</taxon>
        <taxon>Trifolieae</taxon>
        <taxon>Trifolium</taxon>
    </lineage>
</organism>
<reference evidence="1 2" key="1">
    <citation type="journal article" date="2018" name="Front. Plant Sci.">
        <title>Red Clover (Trifolium pratense) and Zigzag Clover (T. medium) - A Picture of Genomic Similarities and Differences.</title>
        <authorList>
            <person name="Dluhosova J."/>
            <person name="Istvanek J."/>
            <person name="Nedelnik J."/>
            <person name="Repkova J."/>
        </authorList>
    </citation>
    <scope>NUCLEOTIDE SEQUENCE [LARGE SCALE GENOMIC DNA]</scope>
    <source>
        <strain evidence="2">cv. 10/8</strain>
        <tissue evidence="1">Leaf</tissue>
    </source>
</reference>
<evidence type="ECO:0000313" key="1">
    <source>
        <dbReference type="EMBL" id="MCI86468.1"/>
    </source>
</evidence>
<proteinExistence type="predicted"/>
<accession>A0A392VDL3</accession>
<comment type="caution">
    <text evidence="1">The sequence shown here is derived from an EMBL/GenBank/DDBJ whole genome shotgun (WGS) entry which is preliminary data.</text>
</comment>